<accession>A0A154P251</accession>
<gene>
    <name evidence="1" type="ORF">WN55_06087</name>
</gene>
<proteinExistence type="predicted"/>
<organism evidence="1 2">
    <name type="scientific">Dufourea novaeangliae</name>
    <name type="common">Sweat bee</name>
    <dbReference type="NCBI Taxonomy" id="178035"/>
    <lineage>
        <taxon>Eukaryota</taxon>
        <taxon>Metazoa</taxon>
        <taxon>Ecdysozoa</taxon>
        <taxon>Arthropoda</taxon>
        <taxon>Hexapoda</taxon>
        <taxon>Insecta</taxon>
        <taxon>Pterygota</taxon>
        <taxon>Neoptera</taxon>
        <taxon>Endopterygota</taxon>
        <taxon>Hymenoptera</taxon>
        <taxon>Apocrita</taxon>
        <taxon>Aculeata</taxon>
        <taxon>Apoidea</taxon>
        <taxon>Anthophila</taxon>
        <taxon>Halictidae</taxon>
        <taxon>Rophitinae</taxon>
        <taxon>Dufourea</taxon>
    </lineage>
</organism>
<dbReference type="AlphaFoldDB" id="A0A154P251"/>
<dbReference type="EMBL" id="KQ434803">
    <property type="protein sequence ID" value="KZC05913.1"/>
    <property type="molecule type" value="Genomic_DNA"/>
</dbReference>
<keyword evidence="2" id="KW-1185">Reference proteome</keyword>
<protein>
    <submittedName>
        <fullName evidence="1">Uncharacterized protein</fullName>
    </submittedName>
</protein>
<reference evidence="1 2" key="1">
    <citation type="submission" date="2015-07" db="EMBL/GenBank/DDBJ databases">
        <title>The genome of Dufourea novaeangliae.</title>
        <authorList>
            <person name="Pan H."/>
            <person name="Kapheim K."/>
        </authorList>
    </citation>
    <scope>NUCLEOTIDE SEQUENCE [LARGE SCALE GENOMIC DNA]</scope>
    <source>
        <strain evidence="1">0120121106</strain>
        <tissue evidence="1">Whole body</tissue>
    </source>
</reference>
<dbReference type="Proteomes" id="UP000076502">
    <property type="component" value="Unassembled WGS sequence"/>
</dbReference>
<evidence type="ECO:0000313" key="2">
    <source>
        <dbReference type="Proteomes" id="UP000076502"/>
    </source>
</evidence>
<name>A0A154P251_DUFNO</name>
<sequence length="137" mass="15358">MREIQQNTGVQDRAGFIDFTSNCRDMTTMTCHRNRIVSRAEIVTLYERNEGRITARTIRSRSDNAFLLIFCHLLAFTTSHRDSTVPGTYQQYHTSCLRPSSAAVPRVSIPGSGVDAGPLLSAVAWIAWKSRRSARVV</sequence>
<evidence type="ECO:0000313" key="1">
    <source>
        <dbReference type="EMBL" id="KZC05913.1"/>
    </source>
</evidence>